<dbReference type="AlphaFoldDB" id="A0A9W6ZUX2"/>
<dbReference type="EMBL" id="BRXY01000043">
    <property type="protein sequence ID" value="GMH56964.1"/>
    <property type="molecule type" value="Genomic_DNA"/>
</dbReference>
<dbReference type="InterPro" id="IPR026906">
    <property type="entry name" value="LRR_5"/>
</dbReference>
<organism evidence="1 2">
    <name type="scientific">Triparma strigata</name>
    <dbReference type="NCBI Taxonomy" id="1606541"/>
    <lineage>
        <taxon>Eukaryota</taxon>
        <taxon>Sar</taxon>
        <taxon>Stramenopiles</taxon>
        <taxon>Ochrophyta</taxon>
        <taxon>Bolidophyceae</taxon>
        <taxon>Parmales</taxon>
        <taxon>Triparmaceae</taxon>
        <taxon>Triparma</taxon>
    </lineage>
</organism>
<accession>A0A9W6ZUX2</accession>
<keyword evidence="2" id="KW-1185">Reference proteome</keyword>
<reference evidence="2" key="1">
    <citation type="journal article" date="2023" name="Commun. Biol.">
        <title>Genome analysis of Parmales, the sister group of diatoms, reveals the evolutionary specialization of diatoms from phago-mixotrophs to photoautotrophs.</title>
        <authorList>
            <person name="Ban H."/>
            <person name="Sato S."/>
            <person name="Yoshikawa S."/>
            <person name="Yamada K."/>
            <person name="Nakamura Y."/>
            <person name="Ichinomiya M."/>
            <person name="Sato N."/>
            <person name="Blanc-Mathieu R."/>
            <person name="Endo H."/>
            <person name="Kuwata A."/>
            <person name="Ogata H."/>
        </authorList>
    </citation>
    <scope>NUCLEOTIDE SEQUENCE [LARGE SCALE GENOMIC DNA]</scope>
    <source>
        <strain evidence="2">NIES 3701</strain>
    </source>
</reference>
<comment type="caution">
    <text evidence="1">The sequence shown here is derived from an EMBL/GenBank/DDBJ whole genome shotgun (WGS) entry which is preliminary data.</text>
</comment>
<evidence type="ECO:0000313" key="1">
    <source>
        <dbReference type="EMBL" id="GMH56964.1"/>
    </source>
</evidence>
<protein>
    <recommendedName>
        <fullName evidence="3">Leucine-rich repeat domain-containing protein</fullName>
    </recommendedName>
</protein>
<evidence type="ECO:0000313" key="2">
    <source>
        <dbReference type="Proteomes" id="UP001165085"/>
    </source>
</evidence>
<dbReference type="Pfam" id="PF13306">
    <property type="entry name" value="LRR_5"/>
    <property type="match status" value="1"/>
</dbReference>
<evidence type="ECO:0008006" key="3">
    <source>
        <dbReference type="Google" id="ProtNLM"/>
    </source>
</evidence>
<gene>
    <name evidence="1" type="ORF">TrST_g9698</name>
</gene>
<name>A0A9W6ZUX2_9STRA</name>
<sequence length="207" mass="23976">MSKRTSEDIENVIEILDPNNLEVVDDDTEVFEGSELDSAADETPATGGDDFMHTDDFRRLFVGFVMVDTLVAIRWLDRKWHKVVEKKLTEFGDEPYGEIIVHRGNDISYEEAFYGARMERMNLEQVGLLHTNVLELGTRTFSDCTSLREMKVPDSLQTFGERVFWNCEKLVPSTINVHYGDYYEEYDYDTIQLDTTSEVIAYLRSLK</sequence>
<proteinExistence type="predicted"/>
<dbReference type="InterPro" id="IPR032675">
    <property type="entry name" value="LRR_dom_sf"/>
</dbReference>
<dbReference type="Gene3D" id="3.80.10.10">
    <property type="entry name" value="Ribonuclease Inhibitor"/>
    <property type="match status" value="1"/>
</dbReference>
<dbReference type="Proteomes" id="UP001165085">
    <property type="component" value="Unassembled WGS sequence"/>
</dbReference>
<dbReference type="OrthoDB" id="10307321at2759"/>